<evidence type="ECO:0000313" key="2">
    <source>
        <dbReference type="EMBL" id="RGP64553.1"/>
    </source>
</evidence>
<feature type="region of interest" description="Disordered" evidence="1">
    <location>
        <begin position="30"/>
        <end position="79"/>
    </location>
</feature>
<feature type="region of interest" description="Disordered" evidence="1">
    <location>
        <begin position="158"/>
        <end position="178"/>
    </location>
</feature>
<evidence type="ECO:0000256" key="1">
    <source>
        <dbReference type="SAM" id="MobiDB-lite"/>
    </source>
</evidence>
<gene>
    <name evidence="2" type="ORF">FSPOR_7919</name>
</gene>
<keyword evidence="3" id="KW-1185">Reference proteome</keyword>
<dbReference type="EMBL" id="PXOF01000115">
    <property type="protein sequence ID" value="RGP64553.1"/>
    <property type="molecule type" value="Genomic_DNA"/>
</dbReference>
<protein>
    <submittedName>
        <fullName evidence="2">Uncharacterized protein</fullName>
    </submittedName>
</protein>
<comment type="caution">
    <text evidence="2">The sequence shown here is derived from an EMBL/GenBank/DDBJ whole genome shotgun (WGS) entry which is preliminary data.</text>
</comment>
<dbReference type="AlphaFoldDB" id="A0A395RWQ4"/>
<proteinExistence type="predicted"/>
<feature type="compositionally biased region" description="Basic and acidic residues" evidence="1">
    <location>
        <begin position="32"/>
        <end position="51"/>
    </location>
</feature>
<dbReference type="Proteomes" id="UP000266152">
    <property type="component" value="Unassembled WGS sequence"/>
</dbReference>
<sequence>MDENSTPDHPECYYPDYGFDYSFDYNSNNELDGFRNRDIENNNENVDRSSSYKETTLALKKGDPENDSENDPENGTMAGALVSCDAYHLLHFPQDGPRPLSTSSRITADPSVAELKAEIAKMRKEQAARQEKFEKMALKSAESQKELSSKIGFLAKEATRLSQKPHTNSDEISMLNGKLQEHDSHIGCEFDDTNEKPSKYEC</sequence>
<evidence type="ECO:0000313" key="3">
    <source>
        <dbReference type="Proteomes" id="UP000266152"/>
    </source>
</evidence>
<organism evidence="2 3">
    <name type="scientific">Fusarium sporotrichioides</name>
    <dbReference type="NCBI Taxonomy" id="5514"/>
    <lineage>
        <taxon>Eukaryota</taxon>
        <taxon>Fungi</taxon>
        <taxon>Dikarya</taxon>
        <taxon>Ascomycota</taxon>
        <taxon>Pezizomycotina</taxon>
        <taxon>Sordariomycetes</taxon>
        <taxon>Hypocreomycetidae</taxon>
        <taxon>Hypocreales</taxon>
        <taxon>Nectriaceae</taxon>
        <taxon>Fusarium</taxon>
    </lineage>
</organism>
<name>A0A395RWQ4_FUSSP</name>
<accession>A0A395RWQ4</accession>
<reference evidence="2 3" key="1">
    <citation type="journal article" date="2018" name="PLoS Pathog.">
        <title>Evolution of structural diversity of trichothecenes, a family of toxins produced by plant pathogenic and entomopathogenic fungi.</title>
        <authorList>
            <person name="Proctor R.H."/>
            <person name="McCormick S.P."/>
            <person name="Kim H.S."/>
            <person name="Cardoza R.E."/>
            <person name="Stanley A.M."/>
            <person name="Lindo L."/>
            <person name="Kelly A."/>
            <person name="Brown D.W."/>
            <person name="Lee T."/>
            <person name="Vaughan M.M."/>
            <person name="Alexander N.J."/>
            <person name="Busman M."/>
            <person name="Gutierrez S."/>
        </authorList>
    </citation>
    <scope>NUCLEOTIDE SEQUENCE [LARGE SCALE GENOMIC DNA]</scope>
    <source>
        <strain evidence="2 3">NRRL 3299</strain>
    </source>
</reference>